<feature type="region of interest" description="Disordered" evidence="1">
    <location>
        <begin position="1"/>
        <end position="21"/>
    </location>
</feature>
<sequence>MPPEMKRLSEDVNATKRLAKS</sequence>
<keyword evidence="3" id="KW-1185">Reference proteome</keyword>
<dbReference type="AlphaFoldDB" id="T1KNT0"/>
<evidence type="ECO:0000313" key="2">
    <source>
        <dbReference type="EnsemblMetazoa" id="tetur16g02090.1"/>
    </source>
</evidence>
<dbReference type="HOGENOM" id="CLU_3427048_0_0_1"/>
<dbReference type="EMBL" id="CAEY01000277">
    <property type="status" value="NOT_ANNOTATED_CDS"/>
    <property type="molecule type" value="Genomic_DNA"/>
</dbReference>
<protein>
    <submittedName>
        <fullName evidence="2">Uncharacterized protein</fullName>
    </submittedName>
</protein>
<feature type="compositionally biased region" description="Basic and acidic residues" evidence="1">
    <location>
        <begin position="1"/>
        <end position="14"/>
    </location>
</feature>
<evidence type="ECO:0000313" key="3">
    <source>
        <dbReference type="Proteomes" id="UP000015104"/>
    </source>
</evidence>
<proteinExistence type="predicted"/>
<evidence type="ECO:0000256" key="1">
    <source>
        <dbReference type="SAM" id="MobiDB-lite"/>
    </source>
</evidence>
<dbReference type="Proteomes" id="UP000015104">
    <property type="component" value="Unassembled WGS sequence"/>
</dbReference>
<reference evidence="3" key="1">
    <citation type="submission" date="2011-08" db="EMBL/GenBank/DDBJ databases">
        <authorList>
            <person name="Rombauts S."/>
        </authorList>
    </citation>
    <scope>NUCLEOTIDE SEQUENCE</scope>
    <source>
        <strain evidence="3">London</strain>
    </source>
</reference>
<dbReference type="EnsemblMetazoa" id="tetur16g02090.1">
    <property type="protein sequence ID" value="tetur16g02090.1"/>
    <property type="gene ID" value="tetur16g02090"/>
</dbReference>
<name>T1KNT0_TETUR</name>
<reference evidence="2" key="2">
    <citation type="submission" date="2015-06" db="UniProtKB">
        <authorList>
            <consortium name="EnsemblMetazoa"/>
        </authorList>
    </citation>
    <scope>IDENTIFICATION</scope>
</reference>
<accession>T1KNT0</accession>
<organism evidence="2 3">
    <name type="scientific">Tetranychus urticae</name>
    <name type="common">Two-spotted spider mite</name>
    <dbReference type="NCBI Taxonomy" id="32264"/>
    <lineage>
        <taxon>Eukaryota</taxon>
        <taxon>Metazoa</taxon>
        <taxon>Ecdysozoa</taxon>
        <taxon>Arthropoda</taxon>
        <taxon>Chelicerata</taxon>
        <taxon>Arachnida</taxon>
        <taxon>Acari</taxon>
        <taxon>Acariformes</taxon>
        <taxon>Trombidiformes</taxon>
        <taxon>Prostigmata</taxon>
        <taxon>Eleutherengona</taxon>
        <taxon>Raphignathae</taxon>
        <taxon>Tetranychoidea</taxon>
        <taxon>Tetranychidae</taxon>
        <taxon>Tetranychus</taxon>
    </lineage>
</organism>